<dbReference type="Proteomes" id="UP000809621">
    <property type="component" value="Unassembled WGS sequence"/>
</dbReference>
<dbReference type="SUPFAM" id="SSF52540">
    <property type="entry name" value="P-loop containing nucleoside triphosphate hydrolases"/>
    <property type="match status" value="1"/>
</dbReference>
<dbReference type="Gene3D" id="3.40.50.300">
    <property type="entry name" value="P-loop containing nucleotide triphosphate hydrolases"/>
    <property type="match status" value="1"/>
</dbReference>
<dbReference type="Pfam" id="PF01471">
    <property type="entry name" value="PG_binding_1"/>
    <property type="match status" value="1"/>
</dbReference>
<sequence>MYLSHFGLNEEPFSIVPNPQFLYLSERHKEAIAHIKSGIAAGGGFAMLTGEVGTGKTLVCKSVLEDLSEHTQVALIVNPKLSEHDLLLSICEQFSCPIDVNRPLVEQLKQHLTELFEGGIQPLLVVDEAHHLSVLALEQLRLLTNFEIGPHKLLKVWLIGQPELQQRLQTAELRQLAQRITGRYHLLALQPHEVEAYIQHRLTKAGANQPILMATQTKQIAKAAQVPRLINLIADKSLQLAYMAGATQVSKPYVAEAIESVMLHQYQHPPTTGRQWPLKAVTAAVVAACAVTAWWWYQPLATIQSTNNSASQSDVTATQLPIEPVELVATTVSENEQTSNQEIAPELPEPQERLSESFDVVSDAQTSVVTEVLTPDWLVDVDPRFNSEIIAMQRLFQLWGYQASIMASSCSQVPLPFRCVVNQGSWEQVVQTQRPVILTLRHDDQLKYGVVYAIHNDAVDILFDEARLRVKKEWIEQYWEGDFIELWYSALQAPLKQGQQSEQIQVLEDQVSLALSEPTRLNNSFDSILANKVKAFQLWKGLDVDGVVGNQTLKALDKAANSAAPSTRIIPVDSDIMVEDKALKLMLPTLASLASLSVSEAQSAVQFDTSDRVTPQPVVIPAQPDGSEHFDLKELNLDELDPDIARMVANAIENTPEVSSEALPSAPSSERVKIESADPQLTERLPTMDFQTHMYASDPQKRWVKVNGQELQQGEWLDQEVKVVEIAPRYVVIEFDGQQIEFPALFEWR</sequence>
<name>A0ABS2HMT3_9VIBR</name>
<proteinExistence type="predicted"/>
<dbReference type="Gene3D" id="1.10.101.10">
    <property type="entry name" value="PGBD-like superfamily/PGBD"/>
    <property type="match status" value="1"/>
</dbReference>
<dbReference type="InterPro" id="IPR036366">
    <property type="entry name" value="PGBDSf"/>
</dbReference>
<dbReference type="InterPro" id="IPR052026">
    <property type="entry name" value="ExeA_AAA_ATPase_DNA-bind"/>
</dbReference>
<evidence type="ECO:0000313" key="2">
    <source>
        <dbReference type="EMBL" id="MBM7037442.1"/>
    </source>
</evidence>
<dbReference type="InterPro" id="IPR048809">
    <property type="entry name" value="GspA_C39-like"/>
</dbReference>
<dbReference type="PANTHER" id="PTHR35894:SF1">
    <property type="entry name" value="PHOSPHORIBULOKINASE _ URIDINE KINASE FAMILY"/>
    <property type="match status" value="1"/>
</dbReference>
<dbReference type="InterPro" id="IPR002477">
    <property type="entry name" value="Peptidoglycan-bd-like"/>
</dbReference>
<dbReference type="Pfam" id="PF21327">
    <property type="entry name" value="GspA_C39-like"/>
    <property type="match status" value="1"/>
</dbReference>
<keyword evidence="3" id="KW-1185">Reference proteome</keyword>
<feature type="domain" description="AAA+ ATPase" evidence="1">
    <location>
        <begin position="42"/>
        <end position="244"/>
    </location>
</feature>
<dbReference type="RefSeq" id="WP_205158970.1">
    <property type="nucleotide sequence ID" value="NZ_JAFEUM010000005.1"/>
</dbReference>
<dbReference type="InterPro" id="IPR032389">
    <property type="entry name" value="GspB_C"/>
</dbReference>
<dbReference type="PANTHER" id="PTHR35894">
    <property type="entry name" value="GENERAL SECRETION PATHWAY PROTEIN A-RELATED"/>
    <property type="match status" value="1"/>
</dbReference>
<dbReference type="SUPFAM" id="SSF47090">
    <property type="entry name" value="PGBD-like"/>
    <property type="match status" value="1"/>
</dbReference>
<dbReference type="InterPro" id="IPR049945">
    <property type="entry name" value="AAA_22"/>
</dbReference>
<dbReference type="InterPro" id="IPR036365">
    <property type="entry name" value="PGBD-like_sf"/>
</dbReference>
<dbReference type="InterPro" id="IPR003593">
    <property type="entry name" value="AAA+_ATPase"/>
</dbReference>
<gene>
    <name evidence="2" type="ORF">JQC93_13590</name>
</gene>
<dbReference type="Pfam" id="PF13401">
    <property type="entry name" value="AAA_22"/>
    <property type="match status" value="1"/>
</dbReference>
<protein>
    <submittedName>
        <fullName evidence="2">General secretion pathway protein GspB</fullName>
    </submittedName>
</protein>
<dbReference type="Pfam" id="PF16537">
    <property type="entry name" value="T2SSB"/>
    <property type="match status" value="1"/>
</dbReference>
<reference evidence="2 3" key="1">
    <citation type="submission" date="2021-02" db="EMBL/GenBank/DDBJ databases">
        <authorList>
            <person name="Park J.-S."/>
        </authorList>
    </citation>
    <scope>NUCLEOTIDE SEQUENCE [LARGE SCALE GENOMIC DNA]</scope>
    <source>
        <strain evidence="2 3">188UL20-2</strain>
    </source>
</reference>
<dbReference type="SMART" id="SM00382">
    <property type="entry name" value="AAA"/>
    <property type="match status" value="1"/>
</dbReference>
<dbReference type="EMBL" id="JAFEUM010000005">
    <property type="protein sequence ID" value="MBM7037442.1"/>
    <property type="molecule type" value="Genomic_DNA"/>
</dbReference>
<organism evidence="2 3">
    <name type="scientific">Vibrio ulleungensis</name>
    <dbReference type="NCBI Taxonomy" id="2807619"/>
    <lineage>
        <taxon>Bacteria</taxon>
        <taxon>Pseudomonadati</taxon>
        <taxon>Pseudomonadota</taxon>
        <taxon>Gammaproteobacteria</taxon>
        <taxon>Vibrionales</taxon>
        <taxon>Vibrionaceae</taxon>
        <taxon>Vibrio</taxon>
    </lineage>
</organism>
<evidence type="ECO:0000313" key="3">
    <source>
        <dbReference type="Proteomes" id="UP000809621"/>
    </source>
</evidence>
<dbReference type="InterPro" id="IPR027417">
    <property type="entry name" value="P-loop_NTPase"/>
</dbReference>
<accession>A0ABS2HMT3</accession>
<dbReference type="Gene3D" id="3.90.70.10">
    <property type="entry name" value="Cysteine proteinases"/>
    <property type="match status" value="1"/>
</dbReference>
<comment type="caution">
    <text evidence="2">The sequence shown here is derived from an EMBL/GenBank/DDBJ whole genome shotgun (WGS) entry which is preliminary data.</text>
</comment>
<evidence type="ECO:0000259" key="1">
    <source>
        <dbReference type="SMART" id="SM00382"/>
    </source>
</evidence>